<dbReference type="InterPro" id="IPR052738">
    <property type="entry name" value="ABC-Tungstate_binding"/>
</dbReference>
<feature type="domain" description="PBP" evidence="1">
    <location>
        <begin position="44"/>
        <end position="268"/>
    </location>
</feature>
<dbReference type="PANTHER" id="PTHR37945:SF1">
    <property type="entry name" value="EXTRACELLULAR TUNGSTATE BINDING PROTEIN"/>
    <property type="match status" value="1"/>
</dbReference>
<dbReference type="EMBL" id="CADCWF010000034">
    <property type="protein sequence ID" value="CAA9539519.1"/>
    <property type="molecule type" value="Genomic_DNA"/>
</dbReference>
<evidence type="ECO:0000259" key="1">
    <source>
        <dbReference type="Pfam" id="PF12849"/>
    </source>
</evidence>
<gene>
    <name evidence="2" type="ORF">AVDCRST_MAG59-704</name>
</gene>
<sequence length="308" mass="31653">MSPSPAPSSRPPSAVLPLLVALVLMLATVPAVLGRQATPVAERAAGVVLLATTTSTQDSGLLDELLPLFEERTGRSIAPISVGSGAALELGERGEADVLLVHSPAAEEAFMAAGFGIERRTVMVNDFVLVGPAEDPAGVSAAPTIEAAMAAIAETEAAFVSRGDDSGTNALELRLWAAAGIEPAGTWYTESGTGMGETLQIAGERRAYTLTDRGTWLALSDRLDLPIVREGDPALLNVYHVIAVNPANGRAIDEAGGRAFLEFVLSPEAQDLIAEFGTARFGEPLFTPCADNACGALPAATPAATPAA</sequence>
<dbReference type="Pfam" id="PF12849">
    <property type="entry name" value="PBP_like_2"/>
    <property type="match status" value="1"/>
</dbReference>
<dbReference type="InterPro" id="IPR024370">
    <property type="entry name" value="PBP_domain"/>
</dbReference>
<evidence type="ECO:0000313" key="2">
    <source>
        <dbReference type="EMBL" id="CAA9539519.1"/>
    </source>
</evidence>
<dbReference type="AlphaFoldDB" id="A0A6J4U674"/>
<proteinExistence type="predicted"/>
<organism evidence="2">
    <name type="scientific">uncultured Thermomicrobiales bacterium</name>
    <dbReference type="NCBI Taxonomy" id="1645740"/>
    <lineage>
        <taxon>Bacteria</taxon>
        <taxon>Pseudomonadati</taxon>
        <taxon>Thermomicrobiota</taxon>
        <taxon>Thermomicrobia</taxon>
        <taxon>Thermomicrobiales</taxon>
        <taxon>environmental samples</taxon>
    </lineage>
</organism>
<dbReference type="SUPFAM" id="SSF53850">
    <property type="entry name" value="Periplasmic binding protein-like II"/>
    <property type="match status" value="1"/>
</dbReference>
<reference evidence="2" key="1">
    <citation type="submission" date="2020-02" db="EMBL/GenBank/DDBJ databases">
        <authorList>
            <person name="Meier V. D."/>
        </authorList>
    </citation>
    <scope>NUCLEOTIDE SEQUENCE</scope>
    <source>
        <strain evidence="2">AVDCRST_MAG59</strain>
    </source>
</reference>
<dbReference type="PANTHER" id="PTHR37945">
    <property type="entry name" value="EXTRACELLULAR TUNGSTATE BINDING PROTEIN"/>
    <property type="match status" value="1"/>
</dbReference>
<protein>
    <submittedName>
        <fullName evidence="2">Tungstate ABC transporter, substrate-binding protein</fullName>
    </submittedName>
</protein>
<accession>A0A6J4U674</accession>
<name>A0A6J4U674_9BACT</name>
<dbReference type="Gene3D" id="3.40.190.10">
    <property type="entry name" value="Periplasmic binding protein-like II"/>
    <property type="match status" value="2"/>
</dbReference>